<proteinExistence type="predicted"/>
<dbReference type="Proteomes" id="UP000530654">
    <property type="component" value="Unassembled WGS sequence"/>
</dbReference>
<evidence type="ECO:0000259" key="1">
    <source>
        <dbReference type="Pfam" id="PF13472"/>
    </source>
</evidence>
<evidence type="ECO:0000313" key="2">
    <source>
        <dbReference type="EMBL" id="NNH67839.1"/>
    </source>
</evidence>
<dbReference type="EMBL" id="JABEQY010000047">
    <property type="protein sequence ID" value="NNH67839.1"/>
    <property type="molecule type" value="Genomic_DNA"/>
</dbReference>
<dbReference type="Gene3D" id="2.60.120.560">
    <property type="entry name" value="Exo-inulinase, domain 1"/>
    <property type="match status" value="1"/>
</dbReference>
<dbReference type="AlphaFoldDB" id="A0A7Y2RBB9"/>
<keyword evidence="2" id="KW-0378">Hydrolase</keyword>
<sequence>MTMMLGLSLAITNVGGGGGAGGGGLPNVASLVGFGDSITAGQVASDAAHQWLNIVSAALGAGTPLNQGIPGTVLQNSNDSGGSPLTNNGRDRYVADLLGANQREMAIIAYGFNDARYTAAPTTFNLAQYAMDYREILTGLIAGGYAANRICIVSPYYITDTGLATGSAGFTGQTRAVFQQFDAAAAALAKEFGVFYADAYAAMLAGGGASLISGDNIHPTDAGHAVIATAVRAATQQSSSVPAGLFTSDDFVDTDGTIITNHTGEKGASWLPQNGYTPATPNGIKNGRMWSPTATGVYRVAADSVGISSANYYVEAVLTRVSVLAGDNVGIIGRAQTSANTLYFARYNDTAGGWQLFKTVAGSSTQLGSTIADTFAAAAQKTLRLTMNGTTISVQVGGATIISVTDSAIASAGRPGCRFGFAQSDTTGIHLESLTAALL</sequence>
<dbReference type="GO" id="GO:0004622">
    <property type="term" value="F:phosphatidylcholine lysophospholipase activity"/>
    <property type="evidence" value="ECO:0007669"/>
    <property type="project" value="TreeGrafter"/>
</dbReference>
<dbReference type="SUPFAM" id="SSF52266">
    <property type="entry name" value="SGNH hydrolase"/>
    <property type="match status" value="1"/>
</dbReference>
<reference evidence="2 3" key="1">
    <citation type="submission" date="2020-04" db="EMBL/GenBank/DDBJ databases">
        <title>Rhizobium bacterial biofertilizers improve the content of phenolic compounds of Lactuca sativa L. under non-saline and saline-stress conditions.</title>
        <authorList>
            <person name="Ayuso-Calles M."/>
            <person name="Garcia-Estevez I."/>
            <person name="Jimenez-Gomez A."/>
            <person name="Flores-Felix J.D."/>
            <person name="Escribano-Bailon M."/>
            <person name="Rivas R."/>
        </authorList>
    </citation>
    <scope>NUCLEOTIDE SEQUENCE [LARGE SCALE GENOMIC DNA]</scope>
    <source>
        <strain evidence="2 3">GPTR02</strain>
    </source>
</reference>
<protein>
    <submittedName>
        <fullName evidence="2">SGNH/GDSL hydrolase family protein</fullName>
    </submittedName>
</protein>
<feature type="domain" description="SGNH hydrolase-type esterase" evidence="1">
    <location>
        <begin position="34"/>
        <end position="226"/>
    </location>
</feature>
<dbReference type="RefSeq" id="WP_170282898.1">
    <property type="nucleotide sequence ID" value="NZ_JABEQY010000047.1"/>
</dbReference>
<dbReference type="InterPro" id="IPR036514">
    <property type="entry name" value="SGNH_hydro_sf"/>
</dbReference>
<dbReference type="Gene3D" id="3.40.50.1110">
    <property type="entry name" value="SGNH hydrolase"/>
    <property type="match status" value="1"/>
</dbReference>
<name>A0A7Y2RBB9_9HYPH</name>
<dbReference type="CDD" id="cd00229">
    <property type="entry name" value="SGNH_hydrolase"/>
    <property type="match status" value="1"/>
</dbReference>
<dbReference type="PANTHER" id="PTHR30383">
    <property type="entry name" value="THIOESTERASE 1/PROTEASE 1/LYSOPHOSPHOLIPASE L1"/>
    <property type="match status" value="1"/>
</dbReference>
<accession>A0A7Y2RBB9</accession>
<dbReference type="Pfam" id="PF13472">
    <property type="entry name" value="Lipase_GDSL_2"/>
    <property type="match status" value="1"/>
</dbReference>
<gene>
    <name evidence="2" type="ORF">HLI17_32070</name>
</gene>
<dbReference type="InterPro" id="IPR051532">
    <property type="entry name" value="Ester_Hydrolysis_Enzymes"/>
</dbReference>
<organism evidence="2 3">
    <name type="scientific">Rhizobium laguerreae</name>
    <dbReference type="NCBI Taxonomy" id="1076926"/>
    <lineage>
        <taxon>Bacteria</taxon>
        <taxon>Pseudomonadati</taxon>
        <taxon>Pseudomonadota</taxon>
        <taxon>Alphaproteobacteria</taxon>
        <taxon>Hyphomicrobiales</taxon>
        <taxon>Rhizobiaceae</taxon>
        <taxon>Rhizobium/Agrobacterium group</taxon>
        <taxon>Rhizobium</taxon>
    </lineage>
</organism>
<dbReference type="InterPro" id="IPR013830">
    <property type="entry name" value="SGNH_hydro"/>
</dbReference>
<evidence type="ECO:0000313" key="3">
    <source>
        <dbReference type="Proteomes" id="UP000530654"/>
    </source>
</evidence>
<dbReference type="PANTHER" id="PTHR30383:SF5">
    <property type="entry name" value="SGNH HYDROLASE-TYPE ESTERASE DOMAIN-CONTAINING PROTEIN"/>
    <property type="match status" value="1"/>
</dbReference>
<comment type="caution">
    <text evidence="2">The sequence shown here is derived from an EMBL/GenBank/DDBJ whole genome shotgun (WGS) entry which is preliminary data.</text>
</comment>